<evidence type="ECO:0000256" key="1">
    <source>
        <dbReference type="SAM" id="MobiDB-lite"/>
    </source>
</evidence>
<sequence length="288" mass="31688">PPSLSSSSSSTTSSCILSSLSPSSKPFPPSPPSSSSPPFSDLSPSSSSSPSPGLSSSPPPPVFSSSSFAGHPASSSSSSFLSLSFRRFLKRGFFTVFLISSGLSFFSFFFPDEARQLAFIRCFRAAWCVVLICLDYKLNYWRDESVESKEKCHERSAQRFLRLAKENRGIYIKLGQHASAMTYLLPPVYTRTLAVLQSQAPTSSLCEVEDVLKKELNIDSIDDLFVDFDPRPVGAASLAQVHFARLKEDRSPVAIKVQHREVASLSQVDIAIVRCLERLTEKLFPDLK</sequence>
<keyword evidence="2" id="KW-0812">Transmembrane</keyword>
<dbReference type="GeneID" id="94433701"/>
<dbReference type="VEuPathDB" id="ToxoDB:CSUI_010386"/>
<dbReference type="GO" id="GO:0005743">
    <property type="term" value="C:mitochondrial inner membrane"/>
    <property type="evidence" value="ECO:0007669"/>
    <property type="project" value="TreeGrafter"/>
</dbReference>
<gene>
    <name evidence="4" type="ORF">CSUI_010386</name>
</gene>
<dbReference type="AlphaFoldDB" id="A0A2C6KGY7"/>
<keyword evidence="2" id="KW-0472">Membrane</keyword>
<evidence type="ECO:0000313" key="5">
    <source>
        <dbReference type="Proteomes" id="UP000221165"/>
    </source>
</evidence>
<feature type="compositionally biased region" description="Low complexity" evidence="1">
    <location>
        <begin position="1"/>
        <end position="24"/>
    </location>
</feature>
<dbReference type="RefSeq" id="XP_067917534.1">
    <property type="nucleotide sequence ID" value="XM_068070490.1"/>
</dbReference>
<accession>A0A2C6KGY7</accession>
<dbReference type="PANTHER" id="PTHR43173:SF19">
    <property type="entry name" value="AARF DOMAIN-CONTAINING PROTEIN KINASE 1"/>
    <property type="match status" value="1"/>
</dbReference>
<dbReference type="InterPro" id="IPR004147">
    <property type="entry name" value="ABC1_dom"/>
</dbReference>
<reference evidence="4 5" key="1">
    <citation type="journal article" date="2017" name="Int. J. Parasitol.">
        <title>The genome of the protozoan parasite Cystoisospora suis and a reverse vaccinology approach to identify vaccine candidates.</title>
        <authorList>
            <person name="Palmieri N."/>
            <person name="Shrestha A."/>
            <person name="Ruttkowski B."/>
            <person name="Beck T."/>
            <person name="Vogl C."/>
            <person name="Tomley F."/>
            <person name="Blake D.P."/>
            <person name="Joachim A."/>
        </authorList>
    </citation>
    <scope>NUCLEOTIDE SEQUENCE [LARGE SCALE GENOMIC DNA]</scope>
    <source>
        <strain evidence="4 5">Wien I</strain>
    </source>
</reference>
<evidence type="ECO:0000313" key="4">
    <source>
        <dbReference type="EMBL" id="PHJ15802.1"/>
    </source>
</evidence>
<dbReference type="Pfam" id="PF03109">
    <property type="entry name" value="ABC1"/>
    <property type="match status" value="1"/>
</dbReference>
<comment type="caution">
    <text evidence="4">The sequence shown here is derived from an EMBL/GenBank/DDBJ whole genome shotgun (WGS) entry which is preliminary data.</text>
</comment>
<feature type="region of interest" description="Disordered" evidence="1">
    <location>
        <begin position="1"/>
        <end position="58"/>
    </location>
</feature>
<feature type="transmembrane region" description="Helical" evidence="2">
    <location>
        <begin position="92"/>
        <end position="110"/>
    </location>
</feature>
<name>A0A2C6KGY7_9APIC</name>
<keyword evidence="5" id="KW-1185">Reference proteome</keyword>
<dbReference type="GO" id="GO:0055088">
    <property type="term" value="P:lipid homeostasis"/>
    <property type="evidence" value="ECO:0007669"/>
    <property type="project" value="TreeGrafter"/>
</dbReference>
<feature type="compositionally biased region" description="Low complexity" evidence="1">
    <location>
        <begin position="36"/>
        <end position="56"/>
    </location>
</feature>
<organism evidence="4 5">
    <name type="scientific">Cystoisospora suis</name>
    <dbReference type="NCBI Taxonomy" id="483139"/>
    <lineage>
        <taxon>Eukaryota</taxon>
        <taxon>Sar</taxon>
        <taxon>Alveolata</taxon>
        <taxon>Apicomplexa</taxon>
        <taxon>Conoidasida</taxon>
        <taxon>Coccidia</taxon>
        <taxon>Eucoccidiorida</taxon>
        <taxon>Eimeriorina</taxon>
        <taxon>Sarcocystidae</taxon>
        <taxon>Cystoisospora</taxon>
    </lineage>
</organism>
<feature type="domain" description="ABC1 atypical kinase-like" evidence="3">
    <location>
        <begin position="196"/>
        <end position="288"/>
    </location>
</feature>
<evidence type="ECO:0000256" key="2">
    <source>
        <dbReference type="SAM" id="Phobius"/>
    </source>
</evidence>
<dbReference type="InterPro" id="IPR051130">
    <property type="entry name" value="Mito_struct-func_regulator"/>
</dbReference>
<protein>
    <submittedName>
        <fullName evidence="4">Abc1 family protein</fullName>
    </submittedName>
</protein>
<keyword evidence="2" id="KW-1133">Transmembrane helix</keyword>
<dbReference type="EMBL" id="MIGC01007286">
    <property type="protein sequence ID" value="PHJ15802.1"/>
    <property type="molecule type" value="Genomic_DNA"/>
</dbReference>
<dbReference type="OrthoDB" id="427480at2759"/>
<dbReference type="GO" id="GO:0007005">
    <property type="term" value="P:mitochondrion organization"/>
    <property type="evidence" value="ECO:0007669"/>
    <property type="project" value="TreeGrafter"/>
</dbReference>
<feature type="non-terminal residue" evidence="4">
    <location>
        <position position="1"/>
    </location>
</feature>
<feature type="compositionally biased region" description="Pro residues" evidence="1">
    <location>
        <begin position="25"/>
        <end position="35"/>
    </location>
</feature>
<dbReference type="PANTHER" id="PTHR43173">
    <property type="entry name" value="ABC1 FAMILY PROTEIN"/>
    <property type="match status" value="1"/>
</dbReference>
<proteinExistence type="predicted"/>
<evidence type="ECO:0000259" key="3">
    <source>
        <dbReference type="Pfam" id="PF03109"/>
    </source>
</evidence>
<dbReference type="Proteomes" id="UP000221165">
    <property type="component" value="Unassembled WGS sequence"/>
</dbReference>